<gene>
    <name evidence="1" type="ORF">MNBD_GAMMA10-2578</name>
</gene>
<evidence type="ECO:0000313" key="1">
    <source>
        <dbReference type="EMBL" id="VAW66794.1"/>
    </source>
</evidence>
<organism evidence="1">
    <name type="scientific">hydrothermal vent metagenome</name>
    <dbReference type="NCBI Taxonomy" id="652676"/>
    <lineage>
        <taxon>unclassified sequences</taxon>
        <taxon>metagenomes</taxon>
        <taxon>ecological metagenomes</taxon>
    </lineage>
</organism>
<protein>
    <submittedName>
        <fullName evidence="1">Uncharacterized protein</fullName>
    </submittedName>
</protein>
<sequence>MKKTLNNYGIEPGCWSYTFDATTIDWWKDNKQTEISIDVGHYEEDGSNEVLIWFRSSPEQRHLAYQSTFNEDTIKRTFVHHDIGKDKFHAFELSFDDEYNVWETNDYEDSTNMLESILSLTKGLATPSKTPGDPASFKAPPGGEHWAKFAEILSINSIGENTEEINELLMEMANVEGFDFIVELQKDFNSSALSIASPPSKSMTALVKDLNDKYWNLIFNDFKIEQSSEDIELSDLDLNILQAYILDIPDDKLASKSGLSEKSIQAARETVFDTLDIESKTDLMDQLSFGDYINLVHTT</sequence>
<proteinExistence type="predicted"/>
<reference evidence="1" key="1">
    <citation type="submission" date="2018-06" db="EMBL/GenBank/DDBJ databases">
        <authorList>
            <person name="Zhirakovskaya E."/>
        </authorList>
    </citation>
    <scope>NUCLEOTIDE SEQUENCE</scope>
</reference>
<dbReference type="AlphaFoldDB" id="A0A3B0YDH3"/>
<name>A0A3B0YDH3_9ZZZZ</name>
<dbReference type="EMBL" id="UOFJ01000234">
    <property type="protein sequence ID" value="VAW66794.1"/>
    <property type="molecule type" value="Genomic_DNA"/>
</dbReference>
<accession>A0A3B0YDH3</accession>